<name>A0ABX0UBU9_9FLAO</name>
<dbReference type="Gene3D" id="2.40.160.50">
    <property type="entry name" value="membrane protein fhac: a member of the omp85/tpsb transporter family"/>
    <property type="match status" value="1"/>
</dbReference>
<proteinExistence type="predicted"/>
<protein>
    <recommendedName>
        <fullName evidence="3">Surface antigen</fullName>
    </recommendedName>
</protein>
<dbReference type="EMBL" id="JAASQL010000003">
    <property type="protein sequence ID" value="NIJ45819.1"/>
    <property type="molecule type" value="Genomic_DNA"/>
</dbReference>
<evidence type="ECO:0000313" key="1">
    <source>
        <dbReference type="EMBL" id="NIJ45819.1"/>
    </source>
</evidence>
<gene>
    <name evidence="1" type="ORF">FHR24_002290</name>
</gene>
<reference evidence="1 2" key="1">
    <citation type="submission" date="2020-03" db="EMBL/GenBank/DDBJ databases">
        <title>Genomic Encyclopedia of Type Strains, Phase IV (KMG-IV): sequencing the most valuable type-strain genomes for metagenomic binning, comparative biology and taxonomic classification.</title>
        <authorList>
            <person name="Goeker M."/>
        </authorList>
    </citation>
    <scope>NUCLEOTIDE SEQUENCE [LARGE SCALE GENOMIC DNA]</scope>
    <source>
        <strain evidence="1 2">DSM 101599</strain>
    </source>
</reference>
<organism evidence="1 2">
    <name type="scientific">Wenyingzhuangia heitensis</name>
    <dbReference type="NCBI Taxonomy" id="1487859"/>
    <lineage>
        <taxon>Bacteria</taxon>
        <taxon>Pseudomonadati</taxon>
        <taxon>Bacteroidota</taxon>
        <taxon>Flavobacteriia</taxon>
        <taxon>Flavobacteriales</taxon>
        <taxon>Flavobacteriaceae</taxon>
        <taxon>Wenyingzhuangia</taxon>
    </lineage>
</organism>
<evidence type="ECO:0000313" key="2">
    <source>
        <dbReference type="Proteomes" id="UP000745859"/>
    </source>
</evidence>
<sequence length="496" mass="58339">MNFTIKEIHTIEDLNQTLNNKGYYFYTSELIQKDSIDTYNISLGRKTSILKIKNTSNFIKNILKTKKEYNYVSPNNLNIWLKQITNEFDKEGENFTEIELKNQQFQNDTLYCDLQLKESNKRFINKTIIKGYNRFSKRFLKYYIKSRKPFSKELLEETEQKINQLTFVQNKQKPAVLFTKDSTYLYLYLEKIKANKLDALIGFSNQEGQDKIQFNGYIDLSLTNTLHKGETFAFKWNNSGQDQQEIDLNIDNPYIFNTPINLGYQLNIFRQDSTFVNTKQFFNLSYRPHFKHLLRSYYSTETSTTITNITNNTEYKKNFIGLGYEYKVLNKWKIPKVKIEFEIAYGNKKTTEATQQQTFKSDIIYNIEISPSNHFYIQNRNAYLRSNNISNNELYRIGGATTMRGFLEQSILSHLYNYANFEYRYFNNPISYLYAFTDVGQFRNSSNKNNLVSLGLGYTLGTPSGLLKISYAVGKNQDTTFNLSNGLFHINFVTIF</sequence>
<keyword evidence="2" id="KW-1185">Reference proteome</keyword>
<comment type="caution">
    <text evidence="1">The sequence shown here is derived from an EMBL/GenBank/DDBJ whole genome shotgun (WGS) entry which is preliminary data.</text>
</comment>
<accession>A0ABX0UBU9</accession>
<dbReference type="RefSeq" id="WP_167188642.1">
    <property type="nucleotide sequence ID" value="NZ_JAASQL010000003.1"/>
</dbReference>
<dbReference type="Proteomes" id="UP000745859">
    <property type="component" value="Unassembled WGS sequence"/>
</dbReference>
<evidence type="ECO:0008006" key="3">
    <source>
        <dbReference type="Google" id="ProtNLM"/>
    </source>
</evidence>